<evidence type="ECO:0008006" key="4">
    <source>
        <dbReference type="Google" id="ProtNLM"/>
    </source>
</evidence>
<proteinExistence type="predicted"/>
<evidence type="ECO:0000313" key="2">
    <source>
        <dbReference type="EMBL" id="MEJ5975318.1"/>
    </source>
</evidence>
<dbReference type="Gene3D" id="3.30.1330.60">
    <property type="entry name" value="OmpA-like domain"/>
    <property type="match status" value="1"/>
</dbReference>
<accession>A0ABU8RQQ6</accession>
<dbReference type="InterPro" id="IPR036737">
    <property type="entry name" value="OmpA-like_sf"/>
</dbReference>
<dbReference type="Proteomes" id="UP001361239">
    <property type="component" value="Unassembled WGS sequence"/>
</dbReference>
<feature type="signal peptide" evidence="1">
    <location>
        <begin position="1"/>
        <end position="18"/>
    </location>
</feature>
<comment type="caution">
    <text evidence="2">The sequence shown here is derived from an EMBL/GenBank/DDBJ whole genome shotgun (WGS) entry which is preliminary data.</text>
</comment>
<evidence type="ECO:0000313" key="3">
    <source>
        <dbReference type="Proteomes" id="UP001361239"/>
    </source>
</evidence>
<dbReference type="RefSeq" id="WP_339585277.1">
    <property type="nucleotide sequence ID" value="NZ_JBBHJZ010000001.1"/>
</dbReference>
<reference evidence="2 3" key="1">
    <citation type="submission" date="2024-03" db="EMBL/GenBank/DDBJ databases">
        <authorList>
            <person name="Jo J.-H."/>
        </authorList>
    </citation>
    <scope>NUCLEOTIDE SEQUENCE [LARGE SCALE GENOMIC DNA]</scope>
    <source>
        <strain evidence="2 3">PS1R-30</strain>
    </source>
</reference>
<protein>
    <recommendedName>
        <fullName evidence="4">OmpA family protein</fullName>
    </recommendedName>
</protein>
<gene>
    <name evidence="2" type="ORF">WG901_01620</name>
</gene>
<keyword evidence="3" id="KW-1185">Reference proteome</keyword>
<dbReference type="EMBL" id="JBBHJZ010000001">
    <property type="protein sequence ID" value="MEJ5975318.1"/>
    <property type="molecule type" value="Genomic_DNA"/>
</dbReference>
<sequence>MKTVAALLMLAAPLAAHAEETGKLVRFVACPTYRNADSGRKSGCWLVEDPATGRRWDTSLSPYKPDWNFAVLVEGKVAAAGPEACGAPVLDPVRTSRLLDQSCPRHMLPAEGYPGRRYKLSGRYIDPLSVARAVPPGPYGERVFPVYFEFDNDFLIYQYDDYLLDKAETWLKAAKPRKVVVTGYAATDPVTVSGQRLAERPLVARERAEAIAESLRRLIPELVIETRWQTGARPTDEPEADGLPGQSQRRVEIRAVF</sequence>
<name>A0ABU8RQQ6_9SPHN</name>
<keyword evidence="1" id="KW-0732">Signal</keyword>
<organism evidence="2 3">
    <name type="scientific">Novosphingobium anseongense</name>
    <dbReference type="NCBI Taxonomy" id="3133436"/>
    <lineage>
        <taxon>Bacteria</taxon>
        <taxon>Pseudomonadati</taxon>
        <taxon>Pseudomonadota</taxon>
        <taxon>Alphaproteobacteria</taxon>
        <taxon>Sphingomonadales</taxon>
        <taxon>Sphingomonadaceae</taxon>
        <taxon>Novosphingobium</taxon>
    </lineage>
</organism>
<dbReference type="SUPFAM" id="SSF103088">
    <property type="entry name" value="OmpA-like"/>
    <property type="match status" value="1"/>
</dbReference>
<feature type="chain" id="PRO_5045098384" description="OmpA family protein" evidence="1">
    <location>
        <begin position="19"/>
        <end position="257"/>
    </location>
</feature>
<evidence type="ECO:0000256" key="1">
    <source>
        <dbReference type="SAM" id="SignalP"/>
    </source>
</evidence>